<proteinExistence type="predicted"/>
<protein>
    <recommendedName>
        <fullName evidence="4">Prepilin-type N-terminal cleavage/methylation domain-containing protein</fullName>
    </recommendedName>
</protein>
<name>A0A1F7RRM8_9BACT</name>
<dbReference type="AlphaFoldDB" id="A0A1F7RRM8"/>
<organism evidence="2 3">
    <name type="scientific">Candidatus Schekmanbacteria bacterium RBG_16_38_11</name>
    <dbReference type="NCBI Taxonomy" id="1817880"/>
    <lineage>
        <taxon>Bacteria</taxon>
        <taxon>Candidatus Schekmaniibacteriota</taxon>
    </lineage>
</organism>
<sequence>MKVSYNKGFSSLEMLIVLVISVLVIIVIYILYSYQEKVYSLEEQEIEKQQNVRIALEMIQKNLLSAGIGSNSCSFLGNTSLIKPGYGGGNGNSDSITVYTPATQPFSTVLVQPMPNPSAEFKVADVSGFMGLENGKGIICDGINYQWFTITQVKTVEKVIQHIDDYPIAHQYNAGAQIILFKGKEITYSISTSDPLHPKLIKETVYWDTPGKLGNSSGAQPIFGDIESLQFHYTLSNGTITQNPTDFEDIKAIKVILVARSKNSDPRYNKGDNPLTSIIEMDGYRRMVLSTTAKPRNIM</sequence>
<evidence type="ECO:0000256" key="1">
    <source>
        <dbReference type="SAM" id="Phobius"/>
    </source>
</evidence>
<comment type="caution">
    <text evidence="2">The sequence shown here is derived from an EMBL/GenBank/DDBJ whole genome shotgun (WGS) entry which is preliminary data.</text>
</comment>
<feature type="transmembrane region" description="Helical" evidence="1">
    <location>
        <begin position="12"/>
        <end position="32"/>
    </location>
</feature>
<evidence type="ECO:0008006" key="4">
    <source>
        <dbReference type="Google" id="ProtNLM"/>
    </source>
</evidence>
<keyword evidence="1" id="KW-0472">Membrane</keyword>
<evidence type="ECO:0000313" key="3">
    <source>
        <dbReference type="Proteomes" id="UP000178435"/>
    </source>
</evidence>
<reference evidence="2 3" key="1">
    <citation type="journal article" date="2016" name="Nat. Commun.">
        <title>Thousands of microbial genomes shed light on interconnected biogeochemical processes in an aquifer system.</title>
        <authorList>
            <person name="Anantharaman K."/>
            <person name="Brown C.T."/>
            <person name="Hug L.A."/>
            <person name="Sharon I."/>
            <person name="Castelle C.J."/>
            <person name="Probst A.J."/>
            <person name="Thomas B.C."/>
            <person name="Singh A."/>
            <person name="Wilkins M.J."/>
            <person name="Karaoz U."/>
            <person name="Brodie E.L."/>
            <person name="Williams K.H."/>
            <person name="Hubbard S.S."/>
            <person name="Banfield J.F."/>
        </authorList>
    </citation>
    <scope>NUCLEOTIDE SEQUENCE [LARGE SCALE GENOMIC DNA]</scope>
</reference>
<dbReference type="EMBL" id="MGDF01000165">
    <property type="protein sequence ID" value="OGL44000.1"/>
    <property type="molecule type" value="Genomic_DNA"/>
</dbReference>
<gene>
    <name evidence="2" type="ORF">A2149_02960</name>
</gene>
<evidence type="ECO:0000313" key="2">
    <source>
        <dbReference type="EMBL" id="OGL44000.1"/>
    </source>
</evidence>
<keyword evidence="1" id="KW-1133">Transmembrane helix</keyword>
<accession>A0A1F7RRM8</accession>
<dbReference type="Proteomes" id="UP000178435">
    <property type="component" value="Unassembled WGS sequence"/>
</dbReference>
<keyword evidence="1" id="KW-0812">Transmembrane</keyword>